<feature type="transmembrane region" description="Helical" evidence="1">
    <location>
        <begin position="334"/>
        <end position="367"/>
    </location>
</feature>
<dbReference type="EMBL" id="JABKAV010000060">
    <property type="protein sequence ID" value="NVO86184.1"/>
    <property type="molecule type" value="Genomic_DNA"/>
</dbReference>
<protein>
    <recommendedName>
        <fullName evidence="4">ABC transporter permease</fullName>
    </recommendedName>
</protein>
<feature type="transmembrane region" description="Helical" evidence="1">
    <location>
        <begin position="206"/>
        <end position="226"/>
    </location>
</feature>
<comment type="caution">
    <text evidence="2">The sequence shown here is derived from an EMBL/GenBank/DDBJ whole genome shotgun (WGS) entry which is preliminary data.</text>
</comment>
<keyword evidence="3" id="KW-1185">Reference proteome</keyword>
<feature type="transmembrane region" description="Helical" evidence="1">
    <location>
        <begin position="118"/>
        <end position="141"/>
    </location>
</feature>
<feature type="transmembrane region" description="Helical" evidence="1">
    <location>
        <begin position="303"/>
        <end position="322"/>
    </location>
</feature>
<feature type="transmembrane region" description="Helical" evidence="1">
    <location>
        <begin position="275"/>
        <end position="296"/>
    </location>
</feature>
<dbReference type="RefSeq" id="WP_176900922.1">
    <property type="nucleotide sequence ID" value="NZ_JABKAV010000060.1"/>
</dbReference>
<reference evidence="2 3" key="1">
    <citation type="submission" date="2020-05" db="EMBL/GenBank/DDBJ databases">
        <title>Hymenobacter terrestris sp. nov. and Hymenobacter lapidiphilus sp. nov., isolated from regoliths in Antarctica.</title>
        <authorList>
            <person name="Sedlacek I."/>
            <person name="Pantucek R."/>
            <person name="Zeman M."/>
            <person name="Holochova P."/>
            <person name="Kralova S."/>
            <person name="Stankova E."/>
            <person name="Sedo O."/>
            <person name="Micenkova L."/>
            <person name="Svec P."/>
            <person name="Gupta V."/>
            <person name="Sood U."/>
            <person name="Korpole U.S."/>
            <person name="Lal R."/>
        </authorList>
    </citation>
    <scope>NUCLEOTIDE SEQUENCE [LARGE SCALE GENOMIC DNA]</scope>
    <source>
        <strain evidence="2 3">P5252</strain>
    </source>
</reference>
<keyword evidence="1" id="KW-0472">Membrane</keyword>
<gene>
    <name evidence="2" type="ORF">HW556_14955</name>
</gene>
<feature type="transmembrane region" description="Helical" evidence="1">
    <location>
        <begin position="21"/>
        <end position="38"/>
    </location>
</feature>
<evidence type="ECO:0000313" key="3">
    <source>
        <dbReference type="Proteomes" id="UP000626554"/>
    </source>
</evidence>
<dbReference type="Proteomes" id="UP000626554">
    <property type="component" value="Unassembled WGS sequence"/>
</dbReference>
<keyword evidence="1" id="KW-0812">Transmembrane</keyword>
<sequence>MKNPLTRVLLKVVARGFYQEHTGWLISLFLVVFVNFFWTRVPSQNHLTEAQILENGFRLVLLSVSEPIGVAALLGVCFVYSLKSWNYVAGRLKSVDVQFLAYSSNALPWRQQVTSWSVVQGVILLPVVVLCLYAMVIGVIFHHWLVPLLLPVYLLLLTVTGAAYYTRLLNDTVVKPDKRAGLTWARNWPKPVFSLFLYEIIATKRVTYFLTKGASAASIALLLLAFSDSRTDVRLAGMIALCCAVGHFILIFQASEFELFYLPFARNLPYGRGQAYGQQVLLYGVLLLPELVWLLAAGGFRTGLTAAGLLLSVTLLLRTLLYWTGQHMTSYLRIVVGLFLFLLLANLFALTGLLALGSALAAGLLLYRYR</sequence>
<name>A0ABX2Q6K0_9BACT</name>
<feature type="transmembrane region" description="Helical" evidence="1">
    <location>
        <begin position="148"/>
        <end position="166"/>
    </location>
</feature>
<organism evidence="2 3">
    <name type="scientific">Hymenobacter terrestris</name>
    <dbReference type="NCBI Taxonomy" id="2748310"/>
    <lineage>
        <taxon>Bacteria</taxon>
        <taxon>Pseudomonadati</taxon>
        <taxon>Bacteroidota</taxon>
        <taxon>Cytophagia</taxon>
        <taxon>Cytophagales</taxon>
        <taxon>Hymenobacteraceae</taxon>
        <taxon>Hymenobacter</taxon>
    </lineage>
</organism>
<evidence type="ECO:0008006" key="4">
    <source>
        <dbReference type="Google" id="ProtNLM"/>
    </source>
</evidence>
<evidence type="ECO:0000256" key="1">
    <source>
        <dbReference type="SAM" id="Phobius"/>
    </source>
</evidence>
<feature type="transmembrane region" description="Helical" evidence="1">
    <location>
        <begin position="59"/>
        <end position="82"/>
    </location>
</feature>
<accession>A0ABX2Q6K0</accession>
<feature type="transmembrane region" description="Helical" evidence="1">
    <location>
        <begin position="233"/>
        <end position="255"/>
    </location>
</feature>
<proteinExistence type="predicted"/>
<keyword evidence="1" id="KW-1133">Transmembrane helix</keyword>
<evidence type="ECO:0000313" key="2">
    <source>
        <dbReference type="EMBL" id="NVO86184.1"/>
    </source>
</evidence>